<reference evidence="2 3" key="1">
    <citation type="journal article" date="2007" name="Nature">
        <title>Evolution of genes and genomes on the Drosophila phylogeny.</title>
        <authorList>
            <consortium name="Drosophila 12 Genomes Consortium"/>
            <person name="Clark A.G."/>
            <person name="Eisen M.B."/>
            <person name="Smith D.R."/>
            <person name="Bergman C.M."/>
            <person name="Oliver B."/>
            <person name="Markow T.A."/>
            <person name="Kaufman T.C."/>
            <person name="Kellis M."/>
            <person name="Gelbart W."/>
            <person name="Iyer V.N."/>
            <person name="Pollard D.A."/>
            <person name="Sackton T.B."/>
            <person name="Larracuente A.M."/>
            <person name="Singh N.D."/>
            <person name="Abad J.P."/>
            <person name="Abt D.N."/>
            <person name="Adryan B."/>
            <person name="Aguade M."/>
            <person name="Akashi H."/>
            <person name="Anderson W.W."/>
            <person name="Aquadro C.F."/>
            <person name="Ardell D.H."/>
            <person name="Arguello R."/>
            <person name="Artieri C.G."/>
            <person name="Barbash D.A."/>
            <person name="Barker D."/>
            <person name="Barsanti P."/>
            <person name="Batterham P."/>
            <person name="Batzoglou S."/>
            <person name="Begun D."/>
            <person name="Bhutkar A."/>
            <person name="Blanco E."/>
            <person name="Bosak S.A."/>
            <person name="Bradley R.K."/>
            <person name="Brand A.D."/>
            <person name="Brent M.R."/>
            <person name="Brooks A.N."/>
            <person name="Brown R.H."/>
            <person name="Butlin R.K."/>
            <person name="Caggese C."/>
            <person name="Calvi B.R."/>
            <person name="Bernardo de Carvalho A."/>
            <person name="Caspi A."/>
            <person name="Castrezana S."/>
            <person name="Celniker S.E."/>
            <person name="Chang J.L."/>
            <person name="Chapple C."/>
            <person name="Chatterji S."/>
            <person name="Chinwalla A."/>
            <person name="Civetta A."/>
            <person name="Clifton S.W."/>
            <person name="Comeron J.M."/>
            <person name="Costello J.C."/>
            <person name="Coyne J.A."/>
            <person name="Daub J."/>
            <person name="David R.G."/>
            <person name="Delcher A.L."/>
            <person name="Delehaunty K."/>
            <person name="Do C.B."/>
            <person name="Ebling H."/>
            <person name="Edwards K."/>
            <person name="Eickbush T."/>
            <person name="Evans J.D."/>
            <person name="Filipski A."/>
            <person name="Findeiss S."/>
            <person name="Freyhult E."/>
            <person name="Fulton L."/>
            <person name="Fulton R."/>
            <person name="Garcia A.C."/>
            <person name="Gardiner A."/>
            <person name="Garfield D.A."/>
            <person name="Garvin B.E."/>
            <person name="Gibson G."/>
            <person name="Gilbert D."/>
            <person name="Gnerre S."/>
            <person name="Godfrey J."/>
            <person name="Good R."/>
            <person name="Gotea V."/>
            <person name="Gravely B."/>
            <person name="Greenberg A.J."/>
            <person name="Griffiths-Jones S."/>
            <person name="Gross S."/>
            <person name="Guigo R."/>
            <person name="Gustafson E.A."/>
            <person name="Haerty W."/>
            <person name="Hahn M.W."/>
            <person name="Halligan D.L."/>
            <person name="Halpern A.L."/>
            <person name="Halter G.M."/>
            <person name="Han M.V."/>
            <person name="Heger A."/>
            <person name="Hillier L."/>
            <person name="Hinrichs A.S."/>
            <person name="Holmes I."/>
            <person name="Hoskins R.A."/>
            <person name="Hubisz M.J."/>
            <person name="Hultmark D."/>
            <person name="Huntley M.A."/>
            <person name="Jaffe D.B."/>
            <person name="Jagadeeshan S."/>
            <person name="Jeck W.R."/>
            <person name="Johnson J."/>
            <person name="Jones C.D."/>
            <person name="Jordan W.C."/>
            <person name="Karpen G.H."/>
            <person name="Kataoka E."/>
            <person name="Keightley P.D."/>
            <person name="Kheradpour P."/>
            <person name="Kirkness E.F."/>
            <person name="Koerich L.B."/>
            <person name="Kristiansen K."/>
            <person name="Kudrna D."/>
            <person name="Kulathinal R.J."/>
            <person name="Kumar S."/>
            <person name="Kwok R."/>
            <person name="Lander E."/>
            <person name="Langley C.H."/>
            <person name="Lapoint R."/>
            <person name="Lazzaro B.P."/>
            <person name="Lee S.J."/>
            <person name="Levesque L."/>
            <person name="Li R."/>
            <person name="Lin C.F."/>
            <person name="Lin M.F."/>
            <person name="Lindblad-Toh K."/>
            <person name="Llopart A."/>
            <person name="Long M."/>
            <person name="Low L."/>
            <person name="Lozovsky E."/>
            <person name="Lu J."/>
            <person name="Luo M."/>
            <person name="Machado C.A."/>
            <person name="Makalowski W."/>
            <person name="Marzo M."/>
            <person name="Matsuda M."/>
            <person name="Matzkin L."/>
            <person name="McAllister B."/>
            <person name="McBride C.S."/>
            <person name="McKernan B."/>
            <person name="McKernan K."/>
            <person name="Mendez-Lago M."/>
            <person name="Minx P."/>
            <person name="Mollenhauer M.U."/>
            <person name="Montooth K."/>
            <person name="Mount S.M."/>
            <person name="Mu X."/>
            <person name="Myers E."/>
            <person name="Negre B."/>
            <person name="Newfeld S."/>
            <person name="Nielsen R."/>
            <person name="Noor M.A."/>
            <person name="O'Grady P."/>
            <person name="Pachter L."/>
            <person name="Papaceit M."/>
            <person name="Parisi M.J."/>
            <person name="Parisi M."/>
            <person name="Parts L."/>
            <person name="Pedersen J.S."/>
            <person name="Pesole G."/>
            <person name="Phillippy A.M."/>
            <person name="Ponting C.P."/>
            <person name="Pop M."/>
            <person name="Porcelli D."/>
            <person name="Powell J.R."/>
            <person name="Prohaska S."/>
            <person name="Pruitt K."/>
            <person name="Puig M."/>
            <person name="Quesneville H."/>
            <person name="Ram K.R."/>
            <person name="Rand D."/>
            <person name="Rasmussen M.D."/>
            <person name="Reed L.K."/>
            <person name="Reenan R."/>
            <person name="Reily A."/>
            <person name="Remington K.A."/>
            <person name="Rieger T.T."/>
            <person name="Ritchie M.G."/>
            <person name="Robin C."/>
            <person name="Rogers Y.H."/>
            <person name="Rohde C."/>
            <person name="Rozas J."/>
            <person name="Rubenfield M.J."/>
            <person name="Ruiz A."/>
            <person name="Russo S."/>
            <person name="Salzberg S.L."/>
            <person name="Sanchez-Gracia A."/>
            <person name="Saranga D.J."/>
            <person name="Sato H."/>
            <person name="Schaeffer S.W."/>
            <person name="Schatz M.C."/>
            <person name="Schlenke T."/>
            <person name="Schwartz R."/>
            <person name="Segarra C."/>
            <person name="Singh R.S."/>
            <person name="Sirot L."/>
            <person name="Sirota M."/>
            <person name="Sisneros N.B."/>
            <person name="Smith C.D."/>
            <person name="Smith T.F."/>
            <person name="Spieth J."/>
            <person name="Stage D.E."/>
            <person name="Stark A."/>
            <person name="Stephan W."/>
            <person name="Strausberg R.L."/>
            <person name="Strempel S."/>
            <person name="Sturgill D."/>
            <person name="Sutton G."/>
            <person name="Sutton G.G."/>
            <person name="Tao W."/>
            <person name="Teichmann S."/>
            <person name="Tobari Y.N."/>
            <person name="Tomimura Y."/>
            <person name="Tsolas J.M."/>
            <person name="Valente V.L."/>
            <person name="Venter E."/>
            <person name="Venter J.C."/>
            <person name="Vicario S."/>
            <person name="Vieira F.G."/>
            <person name="Vilella A.J."/>
            <person name="Villasante A."/>
            <person name="Walenz B."/>
            <person name="Wang J."/>
            <person name="Wasserman M."/>
            <person name="Watts T."/>
            <person name="Wilson D."/>
            <person name="Wilson R.K."/>
            <person name="Wing R.A."/>
            <person name="Wolfner M.F."/>
            <person name="Wong A."/>
            <person name="Wong G.K."/>
            <person name="Wu C.I."/>
            <person name="Wu G."/>
            <person name="Yamamoto D."/>
            <person name="Yang H.P."/>
            <person name="Yang S.P."/>
            <person name="Yorke J.A."/>
            <person name="Yoshida K."/>
            <person name="Zdobnov E."/>
            <person name="Zhang P."/>
            <person name="Zhang Y."/>
            <person name="Zimin A.V."/>
            <person name="Baldwin J."/>
            <person name="Abdouelleil A."/>
            <person name="Abdulkadir J."/>
            <person name="Abebe A."/>
            <person name="Abera B."/>
            <person name="Abreu J."/>
            <person name="Acer S.C."/>
            <person name="Aftuck L."/>
            <person name="Alexander A."/>
            <person name="An P."/>
            <person name="Anderson E."/>
            <person name="Anderson S."/>
            <person name="Arachi H."/>
            <person name="Azer M."/>
            <person name="Bachantsang P."/>
            <person name="Barry A."/>
            <person name="Bayul T."/>
            <person name="Berlin A."/>
            <person name="Bessette D."/>
            <person name="Bloom T."/>
            <person name="Blye J."/>
            <person name="Boguslavskiy L."/>
            <person name="Bonnet C."/>
            <person name="Boukhgalter B."/>
            <person name="Bourzgui I."/>
            <person name="Brown A."/>
            <person name="Cahill P."/>
            <person name="Channer S."/>
            <person name="Cheshatsang Y."/>
            <person name="Chuda L."/>
            <person name="Citroen M."/>
            <person name="Collymore A."/>
            <person name="Cooke P."/>
            <person name="Costello M."/>
            <person name="D'Aco K."/>
            <person name="Daza R."/>
            <person name="De Haan G."/>
            <person name="DeGray S."/>
            <person name="DeMaso C."/>
            <person name="Dhargay N."/>
            <person name="Dooley K."/>
            <person name="Dooley E."/>
            <person name="Doricent M."/>
            <person name="Dorje P."/>
            <person name="Dorjee K."/>
            <person name="Dupes A."/>
            <person name="Elong R."/>
            <person name="Falk J."/>
            <person name="Farina A."/>
            <person name="Faro S."/>
            <person name="Ferguson D."/>
            <person name="Fisher S."/>
            <person name="Foley C.D."/>
            <person name="Franke A."/>
            <person name="Friedrich D."/>
            <person name="Gadbois L."/>
            <person name="Gearin G."/>
            <person name="Gearin C.R."/>
            <person name="Giannoukos G."/>
            <person name="Goode T."/>
            <person name="Graham J."/>
            <person name="Grandbois E."/>
            <person name="Grewal S."/>
            <person name="Gyaltsen K."/>
            <person name="Hafez N."/>
            <person name="Hagos B."/>
            <person name="Hall J."/>
            <person name="Henson C."/>
            <person name="Hollinger A."/>
            <person name="Honan T."/>
            <person name="Huard M.D."/>
            <person name="Hughes L."/>
            <person name="Hurhula B."/>
            <person name="Husby M.E."/>
            <person name="Kamat A."/>
            <person name="Kanga B."/>
            <person name="Kashin S."/>
            <person name="Khazanovich D."/>
            <person name="Kisner P."/>
            <person name="Lance K."/>
            <person name="Lara M."/>
            <person name="Lee W."/>
            <person name="Lennon N."/>
            <person name="Letendre F."/>
            <person name="LeVine R."/>
            <person name="Lipovsky A."/>
            <person name="Liu X."/>
            <person name="Liu J."/>
            <person name="Liu S."/>
            <person name="Lokyitsang T."/>
            <person name="Lokyitsang Y."/>
            <person name="Lubonja R."/>
            <person name="Lui A."/>
            <person name="MacDonald P."/>
            <person name="Magnisalis V."/>
            <person name="Maru K."/>
            <person name="Matthews C."/>
            <person name="McCusker W."/>
            <person name="McDonough S."/>
            <person name="Mehta T."/>
            <person name="Meldrim J."/>
            <person name="Meneus L."/>
            <person name="Mihai O."/>
            <person name="Mihalev A."/>
            <person name="Mihova T."/>
            <person name="Mittelman R."/>
            <person name="Mlenga V."/>
            <person name="Montmayeur A."/>
            <person name="Mulrain L."/>
            <person name="Navidi A."/>
            <person name="Naylor J."/>
            <person name="Negash T."/>
            <person name="Nguyen T."/>
            <person name="Nguyen N."/>
            <person name="Nicol R."/>
            <person name="Norbu C."/>
            <person name="Norbu N."/>
            <person name="Novod N."/>
            <person name="O'Neill B."/>
            <person name="Osman S."/>
            <person name="Markiewicz E."/>
            <person name="Oyono O.L."/>
            <person name="Patti C."/>
            <person name="Phunkhang P."/>
            <person name="Pierre F."/>
            <person name="Priest M."/>
            <person name="Raghuraman S."/>
            <person name="Rege F."/>
            <person name="Reyes R."/>
            <person name="Rise C."/>
            <person name="Rogov P."/>
            <person name="Ross K."/>
            <person name="Ryan E."/>
            <person name="Settipalli S."/>
            <person name="Shea T."/>
            <person name="Sherpa N."/>
            <person name="Shi L."/>
            <person name="Shih D."/>
            <person name="Sparrow T."/>
            <person name="Spaulding J."/>
            <person name="Stalker J."/>
            <person name="Stange-Thomann N."/>
            <person name="Stavropoulos S."/>
            <person name="Stone C."/>
            <person name="Strader C."/>
            <person name="Tesfaye S."/>
            <person name="Thomson T."/>
            <person name="Thoulutsang Y."/>
            <person name="Thoulutsang D."/>
            <person name="Topham K."/>
            <person name="Topping I."/>
            <person name="Tsamla T."/>
            <person name="Vassiliev H."/>
            <person name="Vo A."/>
            <person name="Wangchuk T."/>
            <person name="Wangdi T."/>
            <person name="Weiand M."/>
            <person name="Wilkinson J."/>
            <person name="Wilson A."/>
            <person name="Yadav S."/>
            <person name="Young G."/>
            <person name="Yu Q."/>
            <person name="Zembek L."/>
            <person name="Zhong D."/>
            <person name="Zimmer A."/>
            <person name="Zwirko Z."/>
            <person name="Jaffe D.B."/>
            <person name="Alvarez P."/>
            <person name="Brockman W."/>
            <person name="Butler J."/>
            <person name="Chin C."/>
            <person name="Gnerre S."/>
            <person name="Grabherr M."/>
            <person name="Kleber M."/>
            <person name="Mauceli E."/>
            <person name="MacCallum I."/>
        </authorList>
    </citation>
    <scope>NUCLEOTIDE SEQUENCE [LARGE SCALE GENOMIC DNA]</scope>
    <source>
        <strain evidence="3">Tucson 14024-0371.13</strain>
    </source>
</reference>
<dbReference type="PhylomeDB" id="B3ME05"/>
<dbReference type="Proteomes" id="UP000007801">
    <property type="component" value="Unassembled WGS sequence"/>
</dbReference>
<dbReference type="HOGENOM" id="CLU_135230_0_0_1"/>
<dbReference type="KEGG" id="dan:6494217"/>
<organism evidence="2 3">
    <name type="scientific">Drosophila ananassae</name>
    <name type="common">Fruit fly</name>
    <dbReference type="NCBI Taxonomy" id="7217"/>
    <lineage>
        <taxon>Eukaryota</taxon>
        <taxon>Metazoa</taxon>
        <taxon>Ecdysozoa</taxon>
        <taxon>Arthropoda</taxon>
        <taxon>Hexapoda</taxon>
        <taxon>Insecta</taxon>
        <taxon>Pterygota</taxon>
        <taxon>Neoptera</taxon>
        <taxon>Endopterygota</taxon>
        <taxon>Diptera</taxon>
        <taxon>Brachycera</taxon>
        <taxon>Muscomorpha</taxon>
        <taxon>Ephydroidea</taxon>
        <taxon>Drosophilidae</taxon>
        <taxon>Drosophila</taxon>
        <taxon>Sophophora</taxon>
    </lineage>
</organism>
<sequence length="127" mass="14343">MNPLAFVSWILFCTGVQAAFQDFVIGPESHQTNNELELADESYFGEDAEEDTMVSFQDVEHDGIVDTGLLLKALMQQARRLGISLEDLANLHLAEEEEAMNHELGCSAGSEIYSYRERPTWRDVLFN</sequence>
<dbReference type="InParanoid" id="B3ME05"/>
<proteinExistence type="predicted"/>
<dbReference type="eggNOG" id="ENOG502T9AW">
    <property type="taxonomic scope" value="Eukaryota"/>
</dbReference>
<dbReference type="AlphaFoldDB" id="B3ME05"/>
<evidence type="ECO:0000313" key="2">
    <source>
        <dbReference type="EMBL" id="EDV37550.1"/>
    </source>
</evidence>
<feature type="chain" id="PRO_5002790155" evidence="1">
    <location>
        <begin position="19"/>
        <end position="127"/>
    </location>
</feature>
<evidence type="ECO:0000256" key="1">
    <source>
        <dbReference type="SAM" id="SignalP"/>
    </source>
</evidence>
<feature type="signal peptide" evidence="1">
    <location>
        <begin position="1"/>
        <end position="18"/>
    </location>
</feature>
<dbReference type="OrthoDB" id="7861561at2759"/>
<dbReference type="EMBL" id="CH902619">
    <property type="protein sequence ID" value="EDV37550.1"/>
    <property type="molecule type" value="Genomic_DNA"/>
</dbReference>
<dbReference type="OMA" id="EKPTWRD"/>
<name>B3ME05_DROAN</name>
<protein>
    <submittedName>
        <fullName evidence="2">Uncharacterized protein</fullName>
    </submittedName>
</protein>
<gene>
    <name evidence="2" type="primary">Dana\GF11353</name>
    <name evidence="2" type="synonym">dana_GLEANR_11417</name>
    <name evidence="2" type="ORF">GF11353</name>
</gene>
<accession>B3ME05</accession>
<dbReference type="STRING" id="7217.B3ME05"/>
<evidence type="ECO:0000313" key="3">
    <source>
        <dbReference type="Proteomes" id="UP000007801"/>
    </source>
</evidence>
<keyword evidence="3" id="KW-1185">Reference proteome</keyword>
<keyword evidence="1" id="KW-0732">Signal</keyword>
<dbReference type="GeneID" id="6494217"/>